<dbReference type="Pfam" id="PF22740">
    <property type="entry name" value="PapZ_C"/>
    <property type="match status" value="1"/>
</dbReference>
<dbReference type="RefSeq" id="WP_072747651.1">
    <property type="nucleotide sequence ID" value="NZ_FOHL01000007.1"/>
</dbReference>
<dbReference type="OrthoDB" id="9784461at2"/>
<name>A0A1M7TJE4_9RHOB</name>
<evidence type="ECO:0000256" key="1">
    <source>
        <dbReference type="ARBA" id="ARBA00022741"/>
    </source>
</evidence>
<evidence type="ECO:0000313" key="8">
    <source>
        <dbReference type="Proteomes" id="UP000184066"/>
    </source>
</evidence>
<dbReference type="STRING" id="1189325.SAMN04488119_10713"/>
<dbReference type="Proteomes" id="UP000184066">
    <property type="component" value="Unassembled WGS sequence"/>
</dbReference>
<dbReference type="AlphaFoldDB" id="A0A1M7TJE4"/>
<sequence length="303" mass="33428">MTDPAPDPDPRSATRLALITGMSGAGNSTAIRALEDMGFEAIDNLPLPFLKRLFPADAPPDADARPVALGIDVRTRGFTAQAFLDRLATLRAAPGVAPRLVFLDCADEVLIDRFKTTRRRHPLAPLEGAAVGIAREREALQALREHADLVIDTTDLSPHELKARLAGLFDRAARLRGLAVCVQSFSFKRGAPREADTVFDCRFLRNPHWDPQLRPADGRDAQVARFVRDDPLYADFMDRVAELTLMLLPAYEREGKAYLTLAFGCSGGRHRSVVAAEDLTRRLRAAGWSAALRHRELDDQKTT</sequence>
<evidence type="ECO:0000256" key="3">
    <source>
        <dbReference type="ARBA" id="ARBA00023134"/>
    </source>
</evidence>
<dbReference type="GO" id="GO:0005525">
    <property type="term" value="F:GTP binding"/>
    <property type="evidence" value="ECO:0007669"/>
    <property type="project" value="UniProtKB-UniRule"/>
</dbReference>
<feature type="domain" description="RapZ C-terminal" evidence="6">
    <location>
        <begin position="179"/>
        <end position="297"/>
    </location>
</feature>
<keyword evidence="2 4" id="KW-0067">ATP-binding</keyword>
<evidence type="ECO:0000313" key="7">
    <source>
        <dbReference type="EMBL" id="SHN70738.1"/>
    </source>
</evidence>
<dbReference type="Pfam" id="PF03668">
    <property type="entry name" value="RapZ-like_N"/>
    <property type="match status" value="1"/>
</dbReference>
<evidence type="ECO:0000259" key="6">
    <source>
        <dbReference type="Pfam" id="PF22740"/>
    </source>
</evidence>
<evidence type="ECO:0000256" key="2">
    <source>
        <dbReference type="ARBA" id="ARBA00022840"/>
    </source>
</evidence>
<keyword evidence="3 4" id="KW-0342">GTP-binding</keyword>
<dbReference type="InterPro" id="IPR027417">
    <property type="entry name" value="P-loop_NTPase"/>
</dbReference>
<dbReference type="InterPro" id="IPR005337">
    <property type="entry name" value="RapZ-like"/>
</dbReference>
<comment type="caution">
    <text evidence="4">Lacks conserved residue(s) required for the propagation of feature annotation.</text>
</comment>
<proteinExistence type="inferred from homology"/>
<dbReference type="SUPFAM" id="SSF52540">
    <property type="entry name" value="P-loop containing nucleoside triphosphate hydrolases"/>
    <property type="match status" value="1"/>
</dbReference>
<dbReference type="InterPro" id="IPR053930">
    <property type="entry name" value="RapZ-like_N"/>
</dbReference>
<feature type="binding site" evidence="4">
    <location>
        <begin position="72"/>
        <end position="75"/>
    </location>
    <ligand>
        <name>GTP</name>
        <dbReference type="ChEBI" id="CHEBI:37565"/>
    </ligand>
</feature>
<accession>A0A1M7TJE4</accession>
<reference evidence="7 8" key="1">
    <citation type="submission" date="2016-12" db="EMBL/GenBank/DDBJ databases">
        <authorList>
            <person name="Song W.-J."/>
            <person name="Kurnit D.M."/>
        </authorList>
    </citation>
    <scope>NUCLEOTIDE SEQUENCE [LARGE SCALE GENOMIC DNA]</scope>
    <source>
        <strain evidence="7 8">CGMCC 1.10808</strain>
    </source>
</reference>
<keyword evidence="8" id="KW-1185">Reference proteome</keyword>
<dbReference type="PANTHER" id="PTHR30448">
    <property type="entry name" value="RNASE ADAPTER PROTEIN RAPZ"/>
    <property type="match status" value="1"/>
</dbReference>
<dbReference type="PANTHER" id="PTHR30448:SF0">
    <property type="entry name" value="RNASE ADAPTER PROTEIN RAPZ"/>
    <property type="match status" value="1"/>
</dbReference>
<gene>
    <name evidence="7" type="ORF">SAMN05216200_10712</name>
</gene>
<keyword evidence="1 4" id="KW-0547">Nucleotide-binding</keyword>
<dbReference type="PIRSF" id="PIRSF005052">
    <property type="entry name" value="P-loopkin"/>
    <property type="match status" value="1"/>
</dbReference>
<protein>
    <submittedName>
        <fullName evidence="7">UPF0042 nucleotide-binding protein</fullName>
    </submittedName>
</protein>
<evidence type="ECO:0000259" key="5">
    <source>
        <dbReference type="Pfam" id="PF03668"/>
    </source>
</evidence>
<organism evidence="7 8">
    <name type="scientific">Oceanicella actignis</name>
    <dbReference type="NCBI Taxonomy" id="1189325"/>
    <lineage>
        <taxon>Bacteria</taxon>
        <taxon>Pseudomonadati</taxon>
        <taxon>Pseudomonadota</taxon>
        <taxon>Alphaproteobacteria</taxon>
        <taxon>Rhodobacterales</taxon>
        <taxon>Paracoccaceae</taxon>
        <taxon>Oceanicella</taxon>
    </lineage>
</organism>
<dbReference type="HAMAP" id="MF_00636">
    <property type="entry name" value="RapZ_like"/>
    <property type="match status" value="1"/>
</dbReference>
<evidence type="ECO:0000256" key="4">
    <source>
        <dbReference type="HAMAP-Rule" id="MF_00636"/>
    </source>
</evidence>
<dbReference type="InterPro" id="IPR053931">
    <property type="entry name" value="RapZ_C"/>
</dbReference>
<dbReference type="GO" id="GO:0005524">
    <property type="term" value="F:ATP binding"/>
    <property type="evidence" value="ECO:0007669"/>
    <property type="project" value="UniProtKB-UniRule"/>
</dbReference>
<feature type="domain" description="RapZ-like N-terminal" evidence="5">
    <location>
        <begin position="16"/>
        <end position="167"/>
    </location>
</feature>
<dbReference type="Gene3D" id="3.40.50.300">
    <property type="entry name" value="P-loop containing nucleotide triphosphate hydrolases"/>
    <property type="match status" value="1"/>
</dbReference>
<dbReference type="NCBIfam" id="NF003828">
    <property type="entry name" value="PRK05416.1"/>
    <property type="match status" value="1"/>
</dbReference>
<dbReference type="EMBL" id="FRDL01000007">
    <property type="protein sequence ID" value="SHN70738.1"/>
    <property type="molecule type" value="Genomic_DNA"/>
</dbReference>